<reference evidence="1" key="3">
    <citation type="submission" date="2024-01" db="EMBL/GenBank/DDBJ databases">
        <authorList>
            <person name="Coelho M.A."/>
            <person name="David-Palma M."/>
            <person name="Shea T."/>
            <person name="Sun S."/>
            <person name="Cuomo C.A."/>
            <person name="Heitman J."/>
        </authorList>
    </citation>
    <scope>NUCLEOTIDE SEQUENCE</scope>
    <source>
        <strain evidence="1">CBS 7841</strain>
    </source>
</reference>
<reference evidence="1" key="2">
    <citation type="journal article" date="2022" name="Elife">
        <title>Obligate sexual reproduction of a homothallic fungus closely related to the Cryptococcus pathogenic species complex.</title>
        <authorList>
            <person name="Passer A.R."/>
            <person name="Clancey S.A."/>
            <person name="Shea T."/>
            <person name="David-Palma M."/>
            <person name="Averette A.F."/>
            <person name="Boekhout T."/>
            <person name="Porcel B.M."/>
            <person name="Nowrousian M."/>
            <person name="Cuomo C.A."/>
            <person name="Sun S."/>
            <person name="Heitman J."/>
            <person name="Coelho M.A."/>
        </authorList>
    </citation>
    <scope>NUCLEOTIDE SEQUENCE</scope>
    <source>
        <strain evidence="1">CBS 7841</strain>
    </source>
</reference>
<dbReference type="PANTHER" id="PTHR39473:SF1">
    <property type="entry name" value="DINB-LIKE DOMAIN-CONTAINING PROTEIN"/>
    <property type="match status" value="1"/>
</dbReference>
<proteinExistence type="predicted"/>
<dbReference type="KEGG" id="cdep:91090572"/>
<evidence type="ECO:0000313" key="1">
    <source>
        <dbReference type="EMBL" id="WVN91114.1"/>
    </source>
</evidence>
<evidence type="ECO:0000313" key="2">
    <source>
        <dbReference type="Proteomes" id="UP000094043"/>
    </source>
</evidence>
<dbReference type="EMBL" id="CP143791">
    <property type="protein sequence ID" value="WVN91114.1"/>
    <property type="molecule type" value="Genomic_DNA"/>
</dbReference>
<dbReference type="AlphaFoldDB" id="A0AAJ8JZD9"/>
<accession>A0AAJ8JZD9</accession>
<dbReference type="GeneID" id="91090572"/>
<gene>
    <name evidence="1" type="ORF">L203_106364</name>
</gene>
<dbReference type="RefSeq" id="XP_066071814.1">
    <property type="nucleotide sequence ID" value="XM_066215717.1"/>
</dbReference>
<reference evidence="1" key="1">
    <citation type="submission" date="2016-06" db="EMBL/GenBank/DDBJ databases">
        <authorList>
            <person name="Cuomo C."/>
            <person name="Litvintseva A."/>
            <person name="Heitman J."/>
            <person name="Chen Y."/>
            <person name="Sun S."/>
            <person name="Springer D."/>
            <person name="Dromer F."/>
            <person name="Young S."/>
            <person name="Zeng Q."/>
            <person name="Chapman S."/>
            <person name="Gujja S."/>
            <person name="Saif S."/>
            <person name="Birren B."/>
        </authorList>
    </citation>
    <scope>NUCLEOTIDE SEQUENCE</scope>
    <source>
        <strain evidence="1">CBS 7841</strain>
    </source>
</reference>
<dbReference type="PANTHER" id="PTHR39473">
    <property type="match status" value="1"/>
</dbReference>
<organism evidence="1 2">
    <name type="scientific">Cryptococcus depauperatus CBS 7841</name>
    <dbReference type="NCBI Taxonomy" id="1295531"/>
    <lineage>
        <taxon>Eukaryota</taxon>
        <taxon>Fungi</taxon>
        <taxon>Dikarya</taxon>
        <taxon>Basidiomycota</taxon>
        <taxon>Agaricomycotina</taxon>
        <taxon>Tremellomycetes</taxon>
        <taxon>Tremellales</taxon>
        <taxon>Cryptococcaceae</taxon>
        <taxon>Cryptococcus</taxon>
    </lineage>
</organism>
<sequence>MLEPKQKSASLNHSLVQMPVRHDKDSAEALLSLSMALISLAEDILEQHVQTDEQLSRDSALMPGGTLGKHFRHIIESFHAFLFPLYLNPVQPPYVPEINYDNNKYQSRRLVARELKTCRKAMREISRDLQAWGNSCRRQGIVSCHEKDMNPAALGKEDSGDVCDGLSNEMRRKVNVVAITPTKQIAGSTVGRELWYVSLHAIHHFSMLRTIAGLDLPIEFGTAPATLLQRGLSWKPPVSREEVKVVRTSKL</sequence>
<evidence type="ECO:0008006" key="3">
    <source>
        <dbReference type="Google" id="ProtNLM"/>
    </source>
</evidence>
<protein>
    <recommendedName>
        <fullName evidence="3">DinB-like domain-containing protein</fullName>
    </recommendedName>
</protein>
<keyword evidence="2" id="KW-1185">Reference proteome</keyword>
<name>A0AAJ8JZD9_9TREE</name>
<dbReference type="Proteomes" id="UP000094043">
    <property type="component" value="Chromosome 8"/>
</dbReference>